<dbReference type="EMBL" id="KQ976553">
    <property type="protein sequence ID" value="KYM80834.1"/>
    <property type="molecule type" value="Genomic_DNA"/>
</dbReference>
<evidence type="ECO:0000313" key="2">
    <source>
        <dbReference type="Proteomes" id="UP000078540"/>
    </source>
</evidence>
<gene>
    <name evidence="1" type="ORF">ALC53_08718</name>
</gene>
<reference evidence="1 2" key="1">
    <citation type="submission" date="2015-09" db="EMBL/GenBank/DDBJ databases">
        <title>Atta colombica WGS genome.</title>
        <authorList>
            <person name="Nygaard S."/>
            <person name="Hu H."/>
            <person name="Boomsma J."/>
            <person name="Zhang G."/>
        </authorList>
    </citation>
    <scope>NUCLEOTIDE SEQUENCE [LARGE SCALE GENOMIC DNA]</scope>
    <source>
        <strain evidence="1">Treedump-2</strain>
        <tissue evidence="1">Whole body</tissue>
    </source>
</reference>
<evidence type="ECO:0000313" key="1">
    <source>
        <dbReference type="EMBL" id="KYM80834.1"/>
    </source>
</evidence>
<dbReference type="Proteomes" id="UP000078540">
    <property type="component" value="Unassembled WGS sequence"/>
</dbReference>
<name>A0A151I205_9HYME</name>
<organism evidence="1 2">
    <name type="scientific">Atta colombica</name>
    <dbReference type="NCBI Taxonomy" id="520822"/>
    <lineage>
        <taxon>Eukaryota</taxon>
        <taxon>Metazoa</taxon>
        <taxon>Ecdysozoa</taxon>
        <taxon>Arthropoda</taxon>
        <taxon>Hexapoda</taxon>
        <taxon>Insecta</taxon>
        <taxon>Pterygota</taxon>
        <taxon>Neoptera</taxon>
        <taxon>Endopterygota</taxon>
        <taxon>Hymenoptera</taxon>
        <taxon>Apocrita</taxon>
        <taxon>Aculeata</taxon>
        <taxon>Formicoidea</taxon>
        <taxon>Formicidae</taxon>
        <taxon>Myrmicinae</taxon>
        <taxon>Atta</taxon>
    </lineage>
</organism>
<feature type="non-terminal residue" evidence="1">
    <location>
        <position position="1"/>
    </location>
</feature>
<sequence length="246" mass="29367">RDKKGNIQLRGKKNRAIGEKRVNRKRPGMVSDRGRYSTYIGAGLTINEGRRAELREVNTLKRSVNSEREERRLNFVIKGINIESKRREKGQRRREVWVKEWIKERLEVECNIVAVRKSGKMTRCAKEQRGKGKEVKVGLGRLRMEGVWKGWIEKEEVERNKRNNNNARNGVKKLRGMSEIRERFTKLGKDKEENLKKLCDEELEMKREIIRKLWKERKIVKRMESKEDREEIGRGKVWREKKSKVN</sequence>
<protein>
    <submittedName>
        <fullName evidence="1">Uncharacterized protein</fullName>
    </submittedName>
</protein>
<dbReference type="AlphaFoldDB" id="A0A151I205"/>
<proteinExistence type="predicted"/>
<keyword evidence="2" id="KW-1185">Reference proteome</keyword>
<accession>A0A151I205</accession>